<sequence>MDGTPPYPLDGDDDRDDLAALDFSVGYDDGEESVLGVFDDYLPSEETDADDDWPAIAARDMEEEELQSPLFTVTNPAGTVTVSAFMDGHIQGIELTAKVTNMTEAHLADEILVIADLARQKARSAQYESISEAMRELGQDNATTRDFLTRELRLPSPEEATAAAAKVFATRYASDHD</sequence>
<reference evidence="2" key="1">
    <citation type="submission" date="2016-06" db="EMBL/GenBank/DDBJ databases">
        <authorList>
            <person name="Sutton G."/>
            <person name="Brinkac L."/>
            <person name="Sanka R."/>
            <person name="Adams M."/>
            <person name="Lau E."/>
            <person name="Sam S."/>
            <person name="Sreng N."/>
            <person name="Him V."/>
            <person name="Kerleguer A."/>
            <person name="Cheng S."/>
        </authorList>
    </citation>
    <scope>NUCLEOTIDE SEQUENCE [LARGE SCALE GENOMIC DNA]</scope>
    <source>
        <strain evidence="2">E861</strain>
    </source>
</reference>
<dbReference type="EMBL" id="LZKJ01000108">
    <property type="protein sequence ID" value="OBI46388.1"/>
    <property type="molecule type" value="Genomic_DNA"/>
</dbReference>
<name>A0A1A2Z9R3_9MYCO</name>
<evidence type="ECO:0000313" key="1">
    <source>
        <dbReference type="EMBL" id="OBI46388.1"/>
    </source>
</evidence>
<dbReference type="RefSeq" id="WP_065014563.1">
    <property type="nucleotide sequence ID" value="NZ_LZKJ01000108.1"/>
</dbReference>
<protein>
    <submittedName>
        <fullName evidence="1">Secretion protein EspD</fullName>
    </submittedName>
</protein>
<dbReference type="Proteomes" id="UP000093592">
    <property type="component" value="Unassembled WGS sequence"/>
</dbReference>
<proteinExistence type="predicted"/>
<dbReference type="AlphaFoldDB" id="A0A1A2Z9R3"/>
<evidence type="ECO:0000313" key="2">
    <source>
        <dbReference type="Proteomes" id="UP000093592"/>
    </source>
</evidence>
<gene>
    <name evidence="1" type="ORF">A5707_21405</name>
</gene>
<dbReference type="InterPro" id="IPR036894">
    <property type="entry name" value="YbaB-like_sf"/>
</dbReference>
<comment type="caution">
    <text evidence="1">The sequence shown here is derived from an EMBL/GenBank/DDBJ whole genome shotgun (WGS) entry which is preliminary data.</text>
</comment>
<organism evidence="1 2">
    <name type="scientific">Mycobacterium kyorinense</name>
    <dbReference type="NCBI Taxonomy" id="487514"/>
    <lineage>
        <taxon>Bacteria</taxon>
        <taxon>Bacillati</taxon>
        <taxon>Actinomycetota</taxon>
        <taxon>Actinomycetes</taxon>
        <taxon>Mycobacteriales</taxon>
        <taxon>Mycobacteriaceae</taxon>
        <taxon>Mycobacterium</taxon>
    </lineage>
</organism>
<accession>A0A1A2Z9R3</accession>
<dbReference type="OrthoDB" id="4641051at2"/>
<dbReference type="Gene3D" id="3.30.1310.10">
    <property type="entry name" value="Nucleoid-associated protein YbaB-like domain"/>
    <property type="match status" value="1"/>
</dbReference>